<accession>A0ACC3LNY0</accession>
<reference evidence="1 2" key="1">
    <citation type="journal article" date="2014" name="Nature">
        <title>The genome of Eucalyptus grandis.</title>
        <authorList>
            <person name="Myburg A.A."/>
            <person name="Grattapaglia D."/>
            <person name="Tuskan G.A."/>
            <person name="Hellsten U."/>
            <person name="Hayes R.D."/>
            <person name="Grimwood J."/>
            <person name="Jenkins J."/>
            <person name="Lindquist E."/>
            <person name="Tice H."/>
            <person name="Bauer D."/>
            <person name="Goodstein D.M."/>
            <person name="Dubchak I."/>
            <person name="Poliakov A."/>
            <person name="Mizrachi E."/>
            <person name="Kullan A.R."/>
            <person name="Hussey S.G."/>
            <person name="Pinard D."/>
            <person name="van der Merwe K."/>
            <person name="Singh P."/>
            <person name="van Jaarsveld I."/>
            <person name="Silva-Junior O.B."/>
            <person name="Togawa R.C."/>
            <person name="Pappas M.R."/>
            <person name="Faria D.A."/>
            <person name="Sansaloni C.P."/>
            <person name="Petroli C.D."/>
            <person name="Yang X."/>
            <person name="Ranjan P."/>
            <person name="Tschaplinski T.J."/>
            <person name="Ye C.Y."/>
            <person name="Li T."/>
            <person name="Sterck L."/>
            <person name="Vanneste K."/>
            <person name="Murat F."/>
            <person name="Soler M."/>
            <person name="Clemente H.S."/>
            <person name="Saidi N."/>
            <person name="Cassan-Wang H."/>
            <person name="Dunand C."/>
            <person name="Hefer C.A."/>
            <person name="Bornberg-Bauer E."/>
            <person name="Kersting A.R."/>
            <person name="Vining K."/>
            <person name="Amarasinghe V."/>
            <person name="Ranik M."/>
            <person name="Naithani S."/>
            <person name="Elser J."/>
            <person name="Boyd A.E."/>
            <person name="Liston A."/>
            <person name="Spatafora J.W."/>
            <person name="Dharmwardhana P."/>
            <person name="Raja R."/>
            <person name="Sullivan C."/>
            <person name="Romanel E."/>
            <person name="Alves-Ferreira M."/>
            <person name="Kulheim C."/>
            <person name="Foley W."/>
            <person name="Carocha V."/>
            <person name="Paiva J."/>
            <person name="Kudrna D."/>
            <person name="Brommonschenkel S.H."/>
            <person name="Pasquali G."/>
            <person name="Byrne M."/>
            <person name="Rigault P."/>
            <person name="Tibbits J."/>
            <person name="Spokevicius A."/>
            <person name="Jones R.C."/>
            <person name="Steane D.A."/>
            <person name="Vaillancourt R.E."/>
            <person name="Potts B.M."/>
            <person name="Joubert F."/>
            <person name="Barry K."/>
            <person name="Pappas G.J."/>
            <person name="Strauss S.H."/>
            <person name="Jaiswal P."/>
            <person name="Grima-Pettenati J."/>
            <person name="Salse J."/>
            <person name="Van de Peer Y."/>
            <person name="Rokhsar D.S."/>
            <person name="Schmutz J."/>
        </authorList>
    </citation>
    <scope>NUCLEOTIDE SEQUENCE [LARGE SCALE GENOMIC DNA]</scope>
    <source>
        <strain evidence="2">cv. BRASUZ1</strain>
        <tissue evidence="1">Leaf extractions</tissue>
    </source>
</reference>
<sequence length="184" mass="19629">MASRDVVSFVGLSELSLEMAASLLQAGYKVQALQQTGPLMDAFVKLGGSQCNSPIGGGKALIVLISHDDDINNLFFSSTGACKELERDTVVILHSNILPSHLQKIEKCLTENAEVFVVDAYVSRGTFEHLSGKLVISSSGKSDAIAMARPILSAMSDKLYIFDGEIGAGRNSINVSNCILDVLH</sequence>
<protein>
    <submittedName>
        <fullName evidence="1">Uncharacterized protein</fullName>
    </submittedName>
</protein>
<comment type="caution">
    <text evidence="1">The sequence shown here is derived from an EMBL/GenBank/DDBJ whole genome shotgun (WGS) entry which is preliminary data.</text>
</comment>
<organism evidence="1 2">
    <name type="scientific">Eucalyptus grandis</name>
    <name type="common">Flooded gum</name>
    <dbReference type="NCBI Taxonomy" id="71139"/>
    <lineage>
        <taxon>Eukaryota</taxon>
        <taxon>Viridiplantae</taxon>
        <taxon>Streptophyta</taxon>
        <taxon>Embryophyta</taxon>
        <taxon>Tracheophyta</taxon>
        <taxon>Spermatophyta</taxon>
        <taxon>Magnoliopsida</taxon>
        <taxon>eudicotyledons</taxon>
        <taxon>Gunneridae</taxon>
        <taxon>Pentapetalae</taxon>
        <taxon>rosids</taxon>
        <taxon>malvids</taxon>
        <taxon>Myrtales</taxon>
        <taxon>Myrtaceae</taxon>
        <taxon>Myrtoideae</taxon>
        <taxon>Eucalypteae</taxon>
        <taxon>Eucalyptus</taxon>
    </lineage>
</organism>
<keyword evidence="2" id="KW-1185">Reference proteome</keyword>
<evidence type="ECO:0000313" key="2">
    <source>
        <dbReference type="Proteomes" id="UP000030711"/>
    </source>
</evidence>
<dbReference type="Proteomes" id="UP000030711">
    <property type="component" value="Chromosome 2"/>
</dbReference>
<evidence type="ECO:0000313" key="1">
    <source>
        <dbReference type="EMBL" id="KAK3440628.1"/>
    </source>
</evidence>
<gene>
    <name evidence="1" type="ORF">EUGRSUZ_B00882</name>
</gene>
<name>A0ACC3LNY0_EUCGR</name>
<dbReference type="EMBL" id="CM064436">
    <property type="protein sequence ID" value="KAK3440628.1"/>
    <property type="molecule type" value="Genomic_DNA"/>
</dbReference>
<proteinExistence type="predicted"/>